<dbReference type="OrthoDB" id="9805913at2"/>
<dbReference type="InterPro" id="IPR016869">
    <property type="entry name" value="UCP028135_HipA-like"/>
</dbReference>
<dbReference type="PATRIC" id="fig|316.77.peg.72"/>
<comment type="similarity">
    <text evidence="1">Belongs to the HipA Ser/Thr kinase family.</text>
</comment>
<dbReference type="PANTHER" id="PTHR37419:SF8">
    <property type="entry name" value="TOXIN YJJJ"/>
    <property type="match status" value="1"/>
</dbReference>
<dbReference type="AlphaFoldDB" id="W8RNP7"/>
<keyword evidence="2" id="KW-0808">Transferase</keyword>
<dbReference type="GO" id="GO:0004674">
    <property type="term" value="F:protein serine/threonine kinase activity"/>
    <property type="evidence" value="ECO:0007669"/>
    <property type="project" value="TreeGrafter"/>
</dbReference>
<feature type="domain" description="HipA-like C-terminal" evidence="4">
    <location>
        <begin position="165"/>
        <end position="386"/>
    </location>
</feature>
<organism evidence="5 6">
    <name type="scientific">Stutzerimonas stutzeri</name>
    <name type="common">Pseudomonas stutzeri</name>
    <dbReference type="NCBI Taxonomy" id="316"/>
    <lineage>
        <taxon>Bacteria</taxon>
        <taxon>Pseudomonadati</taxon>
        <taxon>Pseudomonadota</taxon>
        <taxon>Gammaproteobacteria</taxon>
        <taxon>Pseudomonadales</taxon>
        <taxon>Pseudomonadaceae</taxon>
        <taxon>Stutzerimonas</taxon>
    </lineage>
</organism>
<gene>
    <name evidence="5" type="ORF">CH92_00350</name>
</gene>
<dbReference type="PANTHER" id="PTHR37419">
    <property type="entry name" value="SERINE/THREONINE-PROTEIN KINASE TOXIN HIPA"/>
    <property type="match status" value="1"/>
</dbReference>
<dbReference type="GO" id="GO:0005829">
    <property type="term" value="C:cytosol"/>
    <property type="evidence" value="ECO:0007669"/>
    <property type="project" value="TreeGrafter"/>
</dbReference>
<dbReference type="KEGG" id="pstt:CH92_00350"/>
<dbReference type="EMBL" id="CP007441">
    <property type="protein sequence ID" value="AHL73626.1"/>
    <property type="molecule type" value="Genomic_DNA"/>
</dbReference>
<dbReference type="Proteomes" id="UP000019522">
    <property type="component" value="Chromosome"/>
</dbReference>
<accession>W8RNP7</accession>
<evidence type="ECO:0000259" key="4">
    <source>
        <dbReference type="Pfam" id="PF07804"/>
    </source>
</evidence>
<evidence type="ECO:0000313" key="5">
    <source>
        <dbReference type="EMBL" id="AHL73626.1"/>
    </source>
</evidence>
<dbReference type="InterPro" id="IPR052028">
    <property type="entry name" value="HipA_Ser/Thr_kinase"/>
</dbReference>
<evidence type="ECO:0000256" key="2">
    <source>
        <dbReference type="ARBA" id="ARBA00022679"/>
    </source>
</evidence>
<dbReference type="PIRSF" id="PIRSF028135">
    <property type="entry name" value="UCP028135_HipA-like"/>
    <property type="match status" value="1"/>
</dbReference>
<proteinExistence type="inferred from homology"/>
<reference evidence="5 6" key="2">
    <citation type="submission" date="2014-03" db="EMBL/GenBank/DDBJ databases">
        <authorList>
            <person name="Baltrus D."/>
            <person name="Dougherty K."/>
        </authorList>
    </citation>
    <scope>NUCLEOTIDE SEQUENCE</scope>
    <source>
        <strain evidence="5 6">28a24</strain>
    </source>
</reference>
<protein>
    <submittedName>
        <fullName evidence="5">Toxin HipA</fullName>
    </submittedName>
</protein>
<dbReference type="RefSeq" id="WP_025239811.1">
    <property type="nucleotide sequence ID" value="NZ_CP007441.1"/>
</dbReference>
<reference evidence="6" key="1">
    <citation type="journal article" date="2014" name="Genome Announc.">
        <title>Complete Genome Sequence of the Highly Transformable Pseudomonas stutzeri Strain 28a24.</title>
        <authorList>
            <person name="Smith B.A."/>
            <person name="Dougherty K.M."/>
            <person name="Baltrus D.A."/>
        </authorList>
    </citation>
    <scope>NUCLEOTIDE SEQUENCE [LARGE SCALE GENOMIC DNA]</scope>
    <source>
        <strain evidence="6">28a24</strain>
    </source>
</reference>
<dbReference type="Pfam" id="PF07804">
    <property type="entry name" value="HipA_C"/>
    <property type="match status" value="1"/>
</dbReference>
<sequence length="438" mass="48991">MPYRLSLQVFTDSRWQDAAILTFTHPKKIDTARCTIGYDHTYLIEHLDALDTPFSPSVAVCNRLGWNSQHSVGFPAFIYDLLPSGAARKSLLKRFGHERPEDLALDLFLLERCTPAPIGHLRIKESVAHLGESDVAFPRAEVVTRTNTFLEYAYEQGAAIGGATGAGGEAPKLLLAEDAAGELHADATLADEKVCRHWLVKFARNQAGERDREILRAEYHYYRAINQLGLDTIPADGLALEEDEKPSLWMPRFDRRVVDGQVKRIAAESVYSICNNVQPGSHMAHEQVVARLVELWIEAGQKADVEDLVFEYVRRDLLNRLLGNSDNHGRNTSILRHADRLTLAPIYDLAPMVLDPEGITRVTKWKDERLGEPQWRAVCDALAPFAPADITFERLRDAARSFLALPDLLLDLPPAIRKADNRLPVLKAAASLKAWGLL</sequence>
<evidence type="ECO:0000256" key="3">
    <source>
        <dbReference type="ARBA" id="ARBA00022777"/>
    </source>
</evidence>
<evidence type="ECO:0000313" key="6">
    <source>
        <dbReference type="Proteomes" id="UP000019522"/>
    </source>
</evidence>
<dbReference type="InterPro" id="IPR012893">
    <property type="entry name" value="HipA-like_C"/>
</dbReference>
<evidence type="ECO:0000256" key="1">
    <source>
        <dbReference type="ARBA" id="ARBA00010164"/>
    </source>
</evidence>
<name>W8RNP7_STUST</name>
<keyword evidence="3" id="KW-0418">Kinase</keyword>